<dbReference type="RefSeq" id="WP_093307658.1">
    <property type="nucleotide sequence ID" value="NZ_FNYH01000001.1"/>
</dbReference>
<dbReference type="PANTHER" id="PTHR13748:SF46">
    <property type="entry name" value="ZINC CHAPERONE YEIR"/>
    <property type="match status" value="1"/>
</dbReference>
<evidence type="ECO:0000313" key="2">
    <source>
        <dbReference type="EMBL" id="SEI37448.1"/>
    </source>
</evidence>
<dbReference type="PANTHER" id="PTHR13748">
    <property type="entry name" value="COBW-RELATED"/>
    <property type="match status" value="1"/>
</dbReference>
<feature type="domain" description="CobW/HypB/UreG nucleotide-binding" evidence="1">
    <location>
        <begin position="10"/>
        <end position="176"/>
    </location>
</feature>
<dbReference type="GO" id="GO:0005737">
    <property type="term" value="C:cytoplasm"/>
    <property type="evidence" value="ECO:0007669"/>
    <property type="project" value="TreeGrafter"/>
</dbReference>
<dbReference type="Proteomes" id="UP000242999">
    <property type="component" value="Unassembled WGS sequence"/>
</dbReference>
<keyword evidence="3" id="KW-1185">Reference proteome</keyword>
<dbReference type="InterPro" id="IPR027417">
    <property type="entry name" value="P-loop_NTPase"/>
</dbReference>
<dbReference type="OrthoDB" id="9808822at2"/>
<dbReference type="InterPro" id="IPR051316">
    <property type="entry name" value="Zinc-reg_GTPase_activator"/>
</dbReference>
<dbReference type="Gene3D" id="3.40.50.300">
    <property type="entry name" value="P-loop containing nucleotide triphosphate hydrolases"/>
    <property type="match status" value="1"/>
</dbReference>
<dbReference type="AlphaFoldDB" id="A0A1H6Q0S8"/>
<evidence type="ECO:0000313" key="3">
    <source>
        <dbReference type="Proteomes" id="UP000242999"/>
    </source>
</evidence>
<organism evidence="2 3">
    <name type="scientific">Allopseudospirillum japonicum</name>
    <dbReference type="NCBI Taxonomy" id="64971"/>
    <lineage>
        <taxon>Bacteria</taxon>
        <taxon>Pseudomonadati</taxon>
        <taxon>Pseudomonadota</taxon>
        <taxon>Gammaproteobacteria</taxon>
        <taxon>Oceanospirillales</taxon>
        <taxon>Oceanospirillaceae</taxon>
        <taxon>Allopseudospirillum</taxon>
    </lineage>
</organism>
<reference evidence="3" key="1">
    <citation type="submission" date="2016-10" db="EMBL/GenBank/DDBJ databases">
        <authorList>
            <person name="Varghese N."/>
            <person name="Submissions S."/>
        </authorList>
    </citation>
    <scope>NUCLEOTIDE SEQUENCE [LARGE SCALE GENOMIC DNA]</scope>
    <source>
        <strain evidence="3">DSM 7165</strain>
    </source>
</reference>
<name>A0A1H6Q0S8_9GAMM</name>
<accession>A0A1H6Q0S8</accession>
<sequence length="336" mass="37085">MAYKPLAHIPTHLISGILGVGKSSALLALIQQQPPEEVWAVLINEFAPAGMDALLLQDQVPQDAKVTFAEVAGGCACCLANLPFKVALNRLLRQTRPDRVLIEATGLSHTRELKHLLTGPEYAQVLDLQSVMTLVDARQLTQYAQHPLWIGQVQAADCLVANKTDVYQAEDYQNLQAWQMRAGLADKPCYLVSQGRVHLQWLMQPAVQEANKAPTPLFSPIISASSSSAYQAASITSTVRLTLSREQLAASWQTWYQQQQKTWGTHIRVKARLSNMQACYHLQAVGAEYQLDVLPLEKSSPLSSMQRIEVIAVAAKEDIQNALTLWAQELGILDEA</sequence>
<proteinExistence type="predicted"/>
<dbReference type="SUPFAM" id="SSF52540">
    <property type="entry name" value="P-loop containing nucleoside triphosphate hydrolases"/>
    <property type="match status" value="1"/>
</dbReference>
<dbReference type="STRING" id="64971.SAMN05421831_10143"/>
<protein>
    <submittedName>
        <fullName evidence="2">GTPase, G3E family</fullName>
    </submittedName>
</protein>
<evidence type="ECO:0000259" key="1">
    <source>
        <dbReference type="Pfam" id="PF02492"/>
    </source>
</evidence>
<dbReference type="Pfam" id="PF02492">
    <property type="entry name" value="cobW"/>
    <property type="match status" value="1"/>
</dbReference>
<dbReference type="EMBL" id="FNYH01000001">
    <property type="protein sequence ID" value="SEI37448.1"/>
    <property type="molecule type" value="Genomic_DNA"/>
</dbReference>
<dbReference type="InterPro" id="IPR003495">
    <property type="entry name" value="CobW/HypB/UreG_nucleotide-bd"/>
</dbReference>
<gene>
    <name evidence="2" type="ORF">SAMN05421831_10143</name>
</gene>